<dbReference type="GO" id="GO:0032259">
    <property type="term" value="P:methylation"/>
    <property type="evidence" value="ECO:0007669"/>
    <property type="project" value="UniProtKB-KW"/>
</dbReference>
<dbReference type="STRING" id="47855.GA0070606_1796"/>
<feature type="transmembrane region" description="Helical" evidence="2">
    <location>
        <begin position="75"/>
        <end position="94"/>
    </location>
</feature>
<dbReference type="InterPro" id="IPR009339">
    <property type="entry name" value="DUF998"/>
</dbReference>
<dbReference type="EMBL" id="FMHZ01000002">
    <property type="protein sequence ID" value="SCL51418.1"/>
    <property type="molecule type" value="Genomic_DNA"/>
</dbReference>
<feature type="region of interest" description="Disordered" evidence="1">
    <location>
        <begin position="229"/>
        <end position="267"/>
    </location>
</feature>
<evidence type="ECO:0000256" key="1">
    <source>
        <dbReference type="SAM" id="MobiDB-lite"/>
    </source>
</evidence>
<proteinExistence type="predicted"/>
<evidence type="ECO:0000313" key="4">
    <source>
        <dbReference type="Proteomes" id="UP000199001"/>
    </source>
</evidence>
<keyword evidence="3" id="KW-0808">Transferase</keyword>
<feature type="transmembrane region" description="Helical" evidence="2">
    <location>
        <begin position="204"/>
        <end position="222"/>
    </location>
</feature>
<keyword evidence="3" id="KW-0489">Methyltransferase</keyword>
<evidence type="ECO:0000256" key="2">
    <source>
        <dbReference type="SAM" id="Phobius"/>
    </source>
</evidence>
<keyword evidence="2" id="KW-0472">Membrane</keyword>
<feature type="transmembrane region" description="Helical" evidence="2">
    <location>
        <begin position="29"/>
        <end position="55"/>
    </location>
</feature>
<keyword evidence="2" id="KW-1133">Transmembrane helix</keyword>
<accession>A0A1C6UBS4</accession>
<sequence length="267" mass="26473">MAERRPAGPTAAPSGPPRPPRPTGTPLRAAAASAATGCAAVGAVAVAVAVVAGPGPGLTGYVSEAGVTDSPYAPAYRIGVFALAAALLLLAAALPARLRVAAGLLAAGSVCTLVSGAVACSEGCPLPPYERATTADLVHGGASIVAVASVVLAMLAIAFLPGADRALRRLAAGAVAAALPLAGAVGLAMLAIGRGTLVGVLERLLLLVAVLWAAATATAIALRRRREDGRPVDARGGGRNASAPRCKERHQSWSFRRIDRGDNLGGR</sequence>
<feature type="transmembrane region" description="Helical" evidence="2">
    <location>
        <begin position="101"/>
        <end position="119"/>
    </location>
</feature>
<name>A0A1C6UBS4_9ACTN</name>
<dbReference type="Proteomes" id="UP000199001">
    <property type="component" value="Unassembled WGS sequence"/>
</dbReference>
<evidence type="ECO:0000313" key="3">
    <source>
        <dbReference type="EMBL" id="SCL51418.1"/>
    </source>
</evidence>
<reference evidence="4" key="1">
    <citation type="submission" date="2016-06" db="EMBL/GenBank/DDBJ databases">
        <authorList>
            <person name="Varghese N."/>
            <person name="Submissions Spin"/>
        </authorList>
    </citation>
    <scope>NUCLEOTIDE SEQUENCE [LARGE SCALE GENOMIC DNA]</scope>
    <source>
        <strain evidence="4">DSM 43903</strain>
    </source>
</reference>
<feature type="compositionally biased region" description="Basic and acidic residues" evidence="1">
    <location>
        <begin position="245"/>
        <end position="267"/>
    </location>
</feature>
<feature type="compositionally biased region" description="Pro residues" evidence="1">
    <location>
        <begin position="14"/>
        <end position="23"/>
    </location>
</feature>
<protein>
    <submittedName>
        <fullName evidence="3">MraZ, DNA-binding transcriptional regulator and inhibitor of RsmH methyltransferase activity</fullName>
    </submittedName>
</protein>
<keyword evidence="4" id="KW-1185">Reference proteome</keyword>
<dbReference type="GO" id="GO:0008168">
    <property type="term" value="F:methyltransferase activity"/>
    <property type="evidence" value="ECO:0007669"/>
    <property type="project" value="UniProtKB-KW"/>
</dbReference>
<keyword evidence="2" id="KW-0812">Transmembrane</keyword>
<feature type="transmembrane region" description="Helical" evidence="2">
    <location>
        <begin position="139"/>
        <end position="160"/>
    </location>
</feature>
<feature type="transmembrane region" description="Helical" evidence="2">
    <location>
        <begin position="172"/>
        <end position="192"/>
    </location>
</feature>
<organism evidence="3 4">
    <name type="scientific">Micromonospora citrea</name>
    <dbReference type="NCBI Taxonomy" id="47855"/>
    <lineage>
        <taxon>Bacteria</taxon>
        <taxon>Bacillati</taxon>
        <taxon>Actinomycetota</taxon>
        <taxon>Actinomycetes</taxon>
        <taxon>Micromonosporales</taxon>
        <taxon>Micromonosporaceae</taxon>
        <taxon>Micromonospora</taxon>
    </lineage>
</organism>
<dbReference type="RefSeq" id="WP_245724620.1">
    <property type="nucleotide sequence ID" value="NZ_FMHZ01000002.1"/>
</dbReference>
<dbReference type="AlphaFoldDB" id="A0A1C6UBS4"/>
<dbReference type="GO" id="GO:0003677">
    <property type="term" value="F:DNA binding"/>
    <property type="evidence" value="ECO:0007669"/>
    <property type="project" value="UniProtKB-KW"/>
</dbReference>
<gene>
    <name evidence="3" type="ORF">GA0070606_1796</name>
</gene>
<dbReference type="Pfam" id="PF06197">
    <property type="entry name" value="DUF998"/>
    <property type="match status" value="1"/>
</dbReference>
<keyword evidence="3" id="KW-0238">DNA-binding</keyword>
<feature type="region of interest" description="Disordered" evidence="1">
    <location>
        <begin position="1"/>
        <end position="27"/>
    </location>
</feature>